<feature type="compositionally biased region" description="Low complexity" evidence="1">
    <location>
        <begin position="524"/>
        <end position="543"/>
    </location>
</feature>
<feature type="compositionally biased region" description="Polar residues" evidence="1">
    <location>
        <begin position="364"/>
        <end position="384"/>
    </location>
</feature>
<feature type="compositionally biased region" description="Polar residues" evidence="1">
    <location>
        <begin position="498"/>
        <end position="507"/>
    </location>
</feature>
<feature type="transmembrane region" description="Helical" evidence="2">
    <location>
        <begin position="66"/>
        <end position="84"/>
    </location>
</feature>
<keyword evidence="2" id="KW-1133">Transmembrane helix</keyword>
<feature type="region of interest" description="Disordered" evidence="1">
    <location>
        <begin position="140"/>
        <end position="169"/>
    </location>
</feature>
<dbReference type="GO" id="GO:0005886">
    <property type="term" value="C:plasma membrane"/>
    <property type="evidence" value="ECO:0007669"/>
    <property type="project" value="TreeGrafter"/>
</dbReference>
<organism evidence="3 4">
    <name type="scientific">Coniochaeta hoffmannii</name>
    <dbReference type="NCBI Taxonomy" id="91930"/>
    <lineage>
        <taxon>Eukaryota</taxon>
        <taxon>Fungi</taxon>
        <taxon>Dikarya</taxon>
        <taxon>Ascomycota</taxon>
        <taxon>Pezizomycotina</taxon>
        <taxon>Sordariomycetes</taxon>
        <taxon>Sordariomycetidae</taxon>
        <taxon>Coniochaetales</taxon>
        <taxon>Coniochaetaceae</taxon>
        <taxon>Coniochaeta</taxon>
    </lineage>
</organism>
<evidence type="ECO:0008006" key="5">
    <source>
        <dbReference type="Google" id="ProtNLM"/>
    </source>
</evidence>
<protein>
    <recommendedName>
        <fullName evidence="5">Fibroin-3 related protein</fullName>
    </recommendedName>
</protein>
<reference evidence="3" key="1">
    <citation type="submission" date="2022-07" db="EMBL/GenBank/DDBJ databases">
        <title>Fungi with potential for degradation of polypropylene.</title>
        <authorList>
            <person name="Gostincar C."/>
        </authorList>
    </citation>
    <scope>NUCLEOTIDE SEQUENCE</scope>
    <source>
        <strain evidence="3">EXF-13287</strain>
    </source>
</reference>
<proteinExistence type="predicted"/>
<feature type="compositionally biased region" description="Low complexity" evidence="1">
    <location>
        <begin position="426"/>
        <end position="439"/>
    </location>
</feature>
<dbReference type="Proteomes" id="UP001174691">
    <property type="component" value="Unassembled WGS sequence"/>
</dbReference>
<keyword evidence="2" id="KW-0812">Transmembrane</keyword>
<dbReference type="AlphaFoldDB" id="A0AA38RZB9"/>
<evidence type="ECO:0000256" key="2">
    <source>
        <dbReference type="SAM" id="Phobius"/>
    </source>
</evidence>
<feature type="compositionally biased region" description="Low complexity" evidence="1">
    <location>
        <begin position="340"/>
        <end position="353"/>
    </location>
</feature>
<evidence type="ECO:0000313" key="3">
    <source>
        <dbReference type="EMBL" id="KAJ9162000.1"/>
    </source>
</evidence>
<feature type="compositionally biased region" description="Low complexity" evidence="1">
    <location>
        <begin position="461"/>
        <end position="473"/>
    </location>
</feature>
<comment type="caution">
    <text evidence="3">The sequence shown here is derived from an EMBL/GenBank/DDBJ whole genome shotgun (WGS) entry which is preliminary data.</text>
</comment>
<keyword evidence="4" id="KW-1185">Reference proteome</keyword>
<dbReference type="EMBL" id="JANBVN010000016">
    <property type="protein sequence ID" value="KAJ9162000.1"/>
    <property type="molecule type" value="Genomic_DNA"/>
</dbReference>
<keyword evidence="2" id="KW-0472">Membrane</keyword>
<sequence>MPSVNVAMEKSLRRSVVERFADLLSASVRPALEGRDAITDAQGQISGVKNAFSSWDNCMQAVYCKWPVIGIMIVGGLILFSVIWCVSRCLCCGLSCCCECCYCLKCCGNCCGCCDPPRGRKHKYLDEPFVPPHHAAGGYKAHEPMAAGPPPGPSPFSPSPFPPARSTEHVAGPPQYAEFEVGKKAGAAAGGHEDALPVMPTWESAGSKKVLVEEEEVEMNQLKKPEASNTAGQNVPLMAGAGAVPGPVSPIPSPDHRSPYSPPAALGANGGYVGASATDPYTAGGRGYNNFSGPGAYGQSQTSLGPDQGYGMAGAAMAGPGRRSPHDYNNNGYGQVPHNQDGYQDSYSQDQGYPPSRPAAAGYNSYSTGRQDSYSDYNQPSPNQGYAARGPGMRSPPPAGTYPQERLGRTPPPRAAEYGGARTYSPAPMMPQQQQPQRQHTYEMPAVSQPVAQRQPTYEMPAEPVVAASESSSNTGGFDFGAGYSRPQQAPAGGRQEMTAQQQDQGYGSSRPARGQGQQGGAYPGYRGYNAGQQGAQQGWSGV</sequence>
<dbReference type="PANTHER" id="PTHR40018">
    <property type="entry name" value="[PSI+] INDUCTION PROTEIN 2"/>
    <property type="match status" value="1"/>
</dbReference>
<gene>
    <name evidence="3" type="ORF">NKR19_g1707</name>
</gene>
<feature type="compositionally biased region" description="Pro residues" evidence="1">
    <location>
        <begin position="147"/>
        <end position="163"/>
    </location>
</feature>
<dbReference type="PANTHER" id="PTHR40018:SF1">
    <property type="entry name" value="[PSI+] INDUCTION PROTEIN 2"/>
    <property type="match status" value="1"/>
</dbReference>
<feature type="compositionally biased region" description="Low complexity" evidence="1">
    <location>
        <begin position="309"/>
        <end position="319"/>
    </location>
</feature>
<evidence type="ECO:0000313" key="4">
    <source>
        <dbReference type="Proteomes" id="UP001174691"/>
    </source>
</evidence>
<accession>A0AA38RZB9</accession>
<dbReference type="GO" id="GO:0005935">
    <property type="term" value="C:cellular bud neck"/>
    <property type="evidence" value="ECO:0007669"/>
    <property type="project" value="TreeGrafter"/>
</dbReference>
<name>A0AA38RZB9_9PEZI</name>
<evidence type="ECO:0000256" key="1">
    <source>
        <dbReference type="SAM" id="MobiDB-lite"/>
    </source>
</evidence>
<dbReference type="InterPro" id="IPR037504">
    <property type="entry name" value="PSI_induc_2"/>
</dbReference>
<feature type="region of interest" description="Disordered" evidence="1">
    <location>
        <begin position="298"/>
        <end position="543"/>
    </location>
</feature>